<gene>
    <name evidence="1" type="ORF">NOV72_04738</name>
</gene>
<dbReference type="RefSeq" id="WP_342753427.1">
    <property type="nucleotide sequence ID" value="NZ_OGTP01000020.1"/>
</dbReference>
<evidence type="ECO:0000313" key="1">
    <source>
        <dbReference type="EMBL" id="SPB17535.1"/>
    </source>
</evidence>
<protein>
    <submittedName>
        <fullName evidence="1">Acyl-CoA dehydrogenase-like protein</fullName>
    </submittedName>
</protein>
<sequence length="377" mass="39830">MCLATLLFNIGQKQTQDKHAHTTRHPSKAEGTMIHVEHHTTASAMRAFLDDMPFERGSAKDAGRALHALIGAGLDRLPLPGRGNTAERWRALGEVAAFDLSLVKLYEGHTDALAILAELGAAPPERESAWAVWAAEPPSARLSALGGTDANAVLLQGTKAWCSGAASVTHALVTAWNERDEPVLAAVDLRHDGVRITDAGWQAVGMQASASVDVDFERVPALLVGSARAYVERPGFWHGGAGIGACWLGAAAGIAAFVARDAKHRPGPHKLAHLGAIDTTLSATAALLRETAAFINQSPHADAMAPAIRARLAAEHAAALVVARAGRALGAAPLCRDAHFAQLMADLPVFIRQSHAERDEASLAERVIEEGRTSWQV</sequence>
<dbReference type="EMBL" id="OGTP01000020">
    <property type="protein sequence ID" value="SPB17535.1"/>
    <property type="molecule type" value="Genomic_DNA"/>
</dbReference>
<dbReference type="Gene3D" id="2.40.110.10">
    <property type="entry name" value="Butyryl-CoA Dehydrogenase, subunit A, domain 2"/>
    <property type="match status" value="1"/>
</dbReference>
<dbReference type="Proteomes" id="UP000238169">
    <property type="component" value="Unassembled WGS sequence"/>
</dbReference>
<proteinExistence type="predicted"/>
<dbReference type="SUPFAM" id="SSF56645">
    <property type="entry name" value="Acyl-CoA dehydrogenase NM domain-like"/>
    <property type="match status" value="1"/>
</dbReference>
<evidence type="ECO:0000313" key="2">
    <source>
        <dbReference type="Proteomes" id="UP000238169"/>
    </source>
</evidence>
<accession>A0A2U3IBE9</accession>
<dbReference type="GO" id="GO:0016627">
    <property type="term" value="F:oxidoreductase activity, acting on the CH-CH group of donors"/>
    <property type="evidence" value="ECO:0007669"/>
    <property type="project" value="InterPro"/>
</dbReference>
<keyword evidence="2" id="KW-1185">Reference proteome</keyword>
<dbReference type="InterPro" id="IPR046373">
    <property type="entry name" value="Acyl-CoA_Oxase/DH_mid-dom_sf"/>
</dbReference>
<dbReference type="InterPro" id="IPR009100">
    <property type="entry name" value="AcylCoA_DH/oxidase_NM_dom_sf"/>
</dbReference>
<reference evidence="2" key="1">
    <citation type="submission" date="2018-01" db="EMBL/GenBank/DDBJ databases">
        <authorList>
            <person name="Peeters C."/>
        </authorList>
    </citation>
    <scope>NUCLEOTIDE SEQUENCE [LARGE SCALE GENOMIC DNA]</scope>
</reference>
<name>A0A2U3IBE9_9BURK</name>
<dbReference type="AlphaFoldDB" id="A0A2U3IBE9"/>
<organism evidence="1 2">
    <name type="scientific">Caballeronia novacaledonica</name>
    <dbReference type="NCBI Taxonomy" id="1544861"/>
    <lineage>
        <taxon>Bacteria</taxon>
        <taxon>Pseudomonadati</taxon>
        <taxon>Pseudomonadota</taxon>
        <taxon>Betaproteobacteria</taxon>
        <taxon>Burkholderiales</taxon>
        <taxon>Burkholderiaceae</taxon>
        <taxon>Caballeronia</taxon>
    </lineage>
</organism>